<evidence type="ECO:0000313" key="3">
    <source>
        <dbReference type="Proteomes" id="UP000186955"/>
    </source>
</evidence>
<accession>A0A1Q5SZE7</accession>
<proteinExistence type="predicted"/>
<dbReference type="AlphaFoldDB" id="A0A1Q5SZE7"/>
<protein>
    <submittedName>
        <fullName evidence="2">Uncharacterized protein</fullName>
    </submittedName>
</protein>
<dbReference type="EMBL" id="MNBE01000725">
    <property type="protein sequence ID" value="OKO93411.1"/>
    <property type="molecule type" value="Genomic_DNA"/>
</dbReference>
<organism evidence="2 3">
    <name type="scientific">Penicillium subrubescens</name>
    <dbReference type="NCBI Taxonomy" id="1316194"/>
    <lineage>
        <taxon>Eukaryota</taxon>
        <taxon>Fungi</taxon>
        <taxon>Dikarya</taxon>
        <taxon>Ascomycota</taxon>
        <taxon>Pezizomycotina</taxon>
        <taxon>Eurotiomycetes</taxon>
        <taxon>Eurotiomycetidae</taxon>
        <taxon>Eurotiales</taxon>
        <taxon>Aspergillaceae</taxon>
        <taxon>Penicillium</taxon>
    </lineage>
</organism>
<gene>
    <name evidence="2" type="ORF">PENSUB_12474</name>
</gene>
<feature type="chain" id="PRO_5012931296" evidence="1">
    <location>
        <begin position="20"/>
        <end position="72"/>
    </location>
</feature>
<feature type="signal peptide" evidence="1">
    <location>
        <begin position="1"/>
        <end position="19"/>
    </location>
</feature>
<keyword evidence="1" id="KW-0732">Signal</keyword>
<comment type="caution">
    <text evidence="2">The sequence shown here is derived from an EMBL/GenBank/DDBJ whole genome shotgun (WGS) entry which is preliminary data.</text>
</comment>
<reference evidence="2 3" key="1">
    <citation type="submission" date="2016-10" db="EMBL/GenBank/DDBJ databases">
        <title>Genome sequence of the ascomycete fungus Penicillium subrubescens.</title>
        <authorList>
            <person name="De Vries R.P."/>
            <person name="Peng M."/>
            <person name="Dilokpimol A."/>
            <person name="Hilden K."/>
            <person name="Makela M.R."/>
            <person name="Grigoriev I."/>
            <person name="Riley R."/>
            <person name="Granchi Z."/>
        </authorList>
    </citation>
    <scope>NUCLEOTIDE SEQUENCE [LARGE SCALE GENOMIC DNA]</scope>
    <source>
        <strain evidence="2 3">CBS 132785</strain>
    </source>
</reference>
<name>A0A1Q5SZE7_9EURO</name>
<sequence length="72" mass="7788">MKWSHLTIIGLVAIGNTQPLTNPYSKWSQAASIQGLVVDLGYGRFGGKQDSSLNAWLGYCGIYSSRLVSSSH</sequence>
<keyword evidence="3" id="KW-1185">Reference proteome</keyword>
<evidence type="ECO:0000313" key="2">
    <source>
        <dbReference type="EMBL" id="OKO93411.1"/>
    </source>
</evidence>
<evidence type="ECO:0000256" key="1">
    <source>
        <dbReference type="SAM" id="SignalP"/>
    </source>
</evidence>
<dbReference type="Proteomes" id="UP000186955">
    <property type="component" value="Unassembled WGS sequence"/>
</dbReference>